<dbReference type="EMBL" id="JBHSDS010000003">
    <property type="protein sequence ID" value="MFC4357214.1"/>
    <property type="molecule type" value="Genomic_DNA"/>
</dbReference>
<dbReference type="AlphaFoldDB" id="A0ABD5P9U9"/>
<keyword evidence="2" id="KW-1185">Reference proteome</keyword>
<dbReference type="Proteomes" id="UP001595921">
    <property type="component" value="Unassembled WGS sequence"/>
</dbReference>
<organism evidence="1 2">
    <name type="scientific">Halobium salinum</name>
    <dbReference type="NCBI Taxonomy" id="1364940"/>
    <lineage>
        <taxon>Archaea</taxon>
        <taxon>Methanobacteriati</taxon>
        <taxon>Methanobacteriota</taxon>
        <taxon>Stenosarchaea group</taxon>
        <taxon>Halobacteria</taxon>
        <taxon>Halobacteriales</taxon>
        <taxon>Haloferacaceae</taxon>
        <taxon>Halobium</taxon>
    </lineage>
</organism>
<reference evidence="1 2" key="1">
    <citation type="journal article" date="2019" name="Int. J. Syst. Evol. Microbiol.">
        <title>The Global Catalogue of Microorganisms (GCM) 10K type strain sequencing project: providing services to taxonomists for standard genome sequencing and annotation.</title>
        <authorList>
            <consortium name="The Broad Institute Genomics Platform"/>
            <consortium name="The Broad Institute Genome Sequencing Center for Infectious Disease"/>
            <person name="Wu L."/>
            <person name="Ma J."/>
        </authorList>
    </citation>
    <scope>NUCLEOTIDE SEQUENCE [LARGE SCALE GENOMIC DNA]</scope>
    <source>
        <strain evidence="1 2">CGMCC 1.12553</strain>
    </source>
</reference>
<dbReference type="RefSeq" id="WP_267622484.1">
    <property type="nucleotide sequence ID" value="NZ_JAODIW010000006.1"/>
</dbReference>
<gene>
    <name evidence="1" type="ORF">ACFO0N_04530</name>
</gene>
<evidence type="ECO:0000313" key="1">
    <source>
        <dbReference type="EMBL" id="MFC4357214.1"/>
    </source>
</evidence>
<comment type="caution">
    <text evidence="1">The sequence shown here is derived from an EMBL/GenBank/DDBJ whole genome shotgun (WGS) entry which is preliminary data.</text>
</comment>
<protein>
    <submittedName>
        <fullName evidence="1">Uncharacterized protein</fullName>
    </submittedName>
</protein>
<evidence type="ECO:0000313" key="2">
    <source>
        <dbReference type="Proteomes" id="UP001595921"/>
    </source>
</evidence>
<name>A0ABD5P9U9_9EURY</name>
<sequence length="44" mass="4786">MAGGRVASEHPLRVEVPVELDGETLVLTLDRDGEVVAERRGSRN</sequence>
<proteinExistence type="predicted"/>
<accession>A0ABD5P9U9</accession>